<keyword evidence="8" id="KW-1185">Reference proteome</keyword>
<reference evidence="7 8" key="1">
    <citation type="submission" date="2018-11" db="EMBL/GenBank/DDBJ databases">
        <title>Sequencing the genomes of 1000 actinobacteria strains.</title>
        <authorList>
            <person name="Klenk H.-P."/>
        </authorList>
    </citation>
    <scope>NUCLEOTIDE SEQUENCE [LARGE SCALE GENOMIC DNA]</scope>
    <source>
        <strain evidence="7 8">DSM 44781</strain>
    </source>
</reference>
<dbReference type="PANTHER" id="PTHR43649">
    <property type="entry name" value="ARABINOSE-BINDING PROTEIN-RELATED"/>
    <property type="match status" value="1"/>
</dbReference>
<gene>
    <name evidence="7" type="ORF">EDD38_4533</name>
</gene>
<keyword evidence="4" id="KW-0564">Palmitate</keyword>
<dbReference type="Gene3D" id="3.40.190.10">
    <property type="entry name" value="Periplasmic binding protein-like II"/>
    <property type="match status" value="3"/>
</dbReference>
<keyword evidence="5" id="KW-0449">Lipoprotein</keyword>
<dbReference type="EMBL" id="RKQG01000001">
    <property type="protein sequence ID" value="RPE36165.1"/>
    <property type="molecule type" value="Genomic_DNA"/>
</dbReference>
<evidence type="ECO:0000256" key="6">
    <source>
        <dbReference type="SAM" id="SignalP"/>
    </source>
</evidence>
<keyword evidence="2 6" id="KW-0732">Signal</keyword>
<keyword evidence="1" id="KW-1003">Cell membrane</keyword>
<evidence type="ECO:0000256" key="5">
    <source>
        <dbReference type="ARBA" id="ARBA00023288"/>
    </source>
</evidence>
<dbReference type="Pfam" id="PF01547">
    <property type="entry name" value="SBP_bac_1"/>
    <property type="match status" value="1"/>
</dbReference>
<evidence type="ECO:0000313" key="7">
    <source>
        <dbReference type="EMBL" id="RPE36165.1"/>
    </source>
</evidence>
<comment type="caution">
    <text evidence="7">The sequence shown here is derived from an EMBL/GenBank/DDBJ whole genome shotgun (WGS) entry which is preliminary data.</text>
</comment>
<evidence type="ECO:0000313" key="8">
    <source>
        <dbReference type="Proteomes" id="UP000266906"/>
    </source>
</evidence>
<name>A0A3N4RZQ6_9ACTN</name>
<dbReference type="RefSeq" id="WP_123819288.1">
    <property type="nucleotide sequence ID" value="NZ_RKQG01000001.1"/>
</dbReference>
<keyword evidence="7" id="KW-0813">Transport</keyword>
<dbReference type="AlphaFoldDB" id="A0A3N4RZQ6"/>
<evidence type="ECO:0000256" key="2">
    <source>
        <dbReference type="ARBA" id="ARBA00022729"/>
    </source>
</evidence>
<feature type="signal peptide" evidence="6">
    <location>
        <begin position="1"/>
        <end position="30"/>
    </location>
</feature>
<evidence type="ECO:0000256" key="4">
    <source>
        <dbReference type="ARBA" id="ARBA00023139"/>
    </source>
</evidence>
<dbReference type="SUPFAM" id="SSF53850">
    <property type="entry name" value="Periplasmic binding protein-like II"/>
    <property type="match status" value="1"/>
</dbReference>
<dbReference type="PROSITE" id="PS51257">
    <property type="entry name" value="PROKAR_LIPOPROTEIN"/>
    <property type="match status" value="1"/>
</dbReference>
<evidence type="ECO:0000256" key="3">
    <source>
        <dbReference type="ARBA" id="ARBA00023136"/>
    </source>
</evidence>
<feature type="chain" id="PRO_5018128749" evidence="6">
    <location>
        <begin position="31"/>
        <end position="434"/>
    </location>
</feature>
<organism evidence="7 8">
    <name type="scientific">Kitasatospora cineracea</name>
    <dbReference type="NCBI Taxonomy" id="88074"/>
    <lineage>
        <taxon>Bacteria</taxon>
        <taxon>Bacillati</taxon>
        <taxon>Actinomycetota</taxon>
        <taxon>Actinomycetes</taxon>
        <taxon>Kitasatosporales</taxon>
        <taxon>Streptomycetaceae</taxon>
        <taxon>Kitasatospora</taxon>
    </lineage>
</organism>
<protein>
    <submittedName>
        <fullName evidence="7">Multiple sugar transport system substrate-binding protein</fullName>
    </submittedName>
</protein>
<accession>A0A3N4RZQ6</accession>
<proteinExistence type="predicted"/>
<dbReference type="Proteomes" id="UP000266906">
    <property type="component" value="Unassembled WGS sequence"/>
</dbReference>
<dbReference type="PANTHER" id="PTHR43649:SF33">
    <property type="entry name" value="POLYGALACTURONAN_RHAMNOGALACTURONAN-BINDING PROTEIN YTCQ"/>
    <property type="match status" value="1"/>
</dbReference>
<dbReference type="InterPro" id="IPR050490">
    <property type="entry name" value="Bact_solute-bd_prot1"/>
</dbReference>
<keyword evidence="3" id="KW-0472">Membrane</keyword>
<keyword evidence="7" id="KW-0762">Sugar transport</keyword>
<dbReference type="InterPro" id="IPR006059">
    <property type="entry name" value="SBP"/>
</dbReference>
<sequence length="434" mass="45644">MAVPFKRVIAVASAAGLALLAAGCSSSGDASSPGQSAKGPVSMEFWGWAPGYDKIVDQWNASHPDVHITYKQIPAGAKGGYDQMTNAEAAGTAPCLAQVTYNDIPSMLVKNALTDITPYAGADKSKFLDWTIAASSAGGKLYGIPVDIGPVVLYYRADLFAQYGITAPPATWAEYAADAQKVHDADPTVQFGTAPQDAYDMSYLTWQTGRPWFSADGSSWKVSVDNPGTRQVAEYWQDLKDKKLVMNNGNAWDPAFDKAAESGKVLTFVNAAWAAGGLKQDLKDQAGKWAVAPMPVWDAGTEAGANSGGSDTVVLKGCKSPQAAEQFAVFLATDQQAVSTGIKEASLYPASKDGQNNPLLSQGDPYFGSQNPYDVFKAAAAAVPSNWVVGPSFGQMEADYTNGIGKGTYSDATAQVQQKTIAQIKSLGLSVSNG</sequence>
<evidence type="ECO:0000256" key="1">
    <source>
        <dbReference type="ARBA" id="ARBA00022475"/>
    </source>
</evidence>